<dbReference type="InterPro" id="IPR006059">
    <property type="entry name" value="SBP"/>
</dbReference>
<dbReference type="PANTHER" id="PTHR43649:SF16">
    <property type="entry name" value="SUGAR-BINDING LIPOPROTEIN"/>
    <property type="match status" value="1"/>
</dbReference>
<dbReference type="HOGENOM" id="CLU_031285_8_0_0"/>
<name>D1CI44_THET1</name>
<evidence type="ECO:0000313" key="3">
    <source>
        <dbReference type="Proteomes" id="UP000000323"/>
    </source>
</evidence>
<dbReference type="CDD" id="cd13585">
    <property type="entry name" value="PBP2_TMBP_like"/>
    <property type="match status" value="1"/>
</dbReference>
<feature type="region of interest" description="Disordered" evidence="1">
    <location>
        <begin position="32"/>
        <end position="95"/>
    </location>
</feature>
<dbReference type="KEGG" id="ttr:Tter_2526"/>
<reference evidence="3" key="1">
    <citation type="journal article" date="2010" name="Stand. Genomic Sci.">
        <title>Complete genome sequence of 'Thermobaculum terrenum' type strain (YNP1).</title>
        <authorList>
            <person name="Kiss H."/>
            <person name="Cleland D."/>
            <person name="Lapidus A."/>
            <person name="Lucas S."/>
            <person name="Glavina Del Rio T."/>
            <person name="Nolan M."/>
            <person name="Tice H."/>
            <person name="Han C."/>
            <person name="Goodwin L."/>
            <person name="Pitluck S."/>
            <person name="Liolios K."/>
            <person name="Ivanova N."/>
            <person name="Mavromatis K."/>
            <person name="Ovchinnikova G."/>
            <person name="Pati A."/>
            <person name="Chen A."/>
            <person name="Palaniappan K."/>
            <person name="Land M."/>
            <person name="Hauser L."/>
            <person name="Chang Y."/>
            <person name="Jeffries C."/>
            <person name="Lu M."/>
            <person name="Brettin T."/>
            <person name="Detter J."/>
            <person name="Goker M."/>
            <person name="Tindall B."/>
            <person name="Beck B."/>
            <person name="McDermott T."/>
            <person name="Woyke T."/>
            <person name="Bristow J."/>
            <person name="Eisen J."/>
            <person name="Markowitz V."/>
            <person name="Hugenholtz P."/>
            <person name="Kyrpides N."/>
            <person name="Klenk H."/>
            <person name="Cheng J."/>
        </authorList>
    </citation>
    <scope>NUCLEOTIDE SEQUENCE [LARGE SCALE GENOMIC DNA]</scope>
    <source>
        <strain evidence="3">ATCC BAA-798 / YNP1</strain>
    </source>
</reference>
<dbReference type="PROSITE" id="PS51318">
    <property type="entry name" value="TAT"/>
    <property type="match status" value="1"/>
</dbReference>
<dbReference type="InterPro" id="IPR050490">
    <property type="entry name" value="Bact_solute-bd_prot1"/>
</dbReference>
<sequence length="520" mass="56728">MRDSLISRRRFIQIAGLATVLTTLEACGGAAGTTPTPAGTGASPSPTAAASPSPSPPSSPSPSPTTPSSPSPTAAPVVTPTAAPSGTQGSIGLPKQIAGGKTVSIRVENTPRPEDRAAYQLWRDKIARFNKLYPNVKIVSDTYAWDPSTFPARIQGGTAGDLWLVPFTEVQKLISQKVVADITDLMQSWQYFQDWNPGMLKIVTGLDGRIYGIPAGGYVMGLVYNRALFKQAGLDPEKPPRTWDELASDAQKLTDRSKNRAGFAVLTTGNQGGWQLLNFVWQAGGDFEKQVNGKWRAVFDSPQAARALQFYHDLRWRYDVLPRNTLLKADDIFPMLASEQLAIAIFSPGWIDIVVSQHGGKLEDFGMAPLPAGPAGRAEQTGGAVRFINAKSSPEAREAAFWFAIWEEFDLNEVLFNTQAAAMAGKLVGLPDIPLMRGEYQRKLQQIISRYTNVPTQNYRLYVQEAGRYARPEPPIEAQALYALLDPVVQAVLTDKNADPRALLGRAAREFQTRFLDKAQ</sequence>
<dbReference type="SUPFAM" id="SSF53850">
    <property type="entry name" value="Periplasmic binding protein-like II"/>
    <property type="match status" value="1"/>
</dbReference>
<dbReference type="eggNOG" id="COG1653">
    <property type="taxonomic scope" value="Bacteria"/>
</dbReference>
<proteinExistence type="predicted"/>
<dbReference type="Gene3D" id="3.40.190.10">
    <property type="entry name" value="Periplasmic binding protein-like II"/>
    <property type="match status" value="1"/>
</dbReference>
<protein>
    <submittedName>
        <fullName evidence="2">Extracellular solute-binding protein family 1</fullName>
    </submittedName>
</protein>
<gene>
    <name evidence="2" type="ordered locus">Tter_2526</name>
</gene>
<dbReference type="PANTHER" id="PTHR43649">
    <property type="entry name" value="ARABINOSE-BINDING PROTEIN-RELATED"/>
    <property type="match status" value="1"/>
</dbReference>
<organism evidence="2 3">
    <name type="scientific">Thermobaculum terrenum (strain ATCC BAA-798 / CCMEE 7001 / YNP1)</name>
    <dbReference type="NCBI Taxonomy" id="525904"/>
    <lineage>
        <taxon>Bacteria</taxon>
        <taxon>Bacillati</taxon>
        <taxon>Chloroflexota</taxon>
        <taxon>Chloroflexia</taxon>
        <taxon>Candidatus Thermobaculales</taxon>
        <taxon>Candidatus Thermobaculaceae</taxon>
        <taxon>Thermobaculum</taxon>
    </lineage>
</organism>
<keyword evidence="3" id="KW-1185">Reference proteome</keyword>
<dbReference type="Pfam" id="PF01547">
    <property type="entry name" value="SBP_bac_1"/>
    <property type="match status" value="1"/>
</dbReference>
<dbReference type="InterPro" id="IPR006311">
    <property type="entry name" value="TAT_signal"/>
</dbReference>
<feature type="compositionally biased region" description="Low complexity" evidence="1">
    <location>
        <begin position="71"/>
        <end position="87"/>
    </location>
</feature>
<feature type="compositionally biased region" description="Pro residues" evidence="1">
    <location>
        <begin position="53"/>
        <end position="70"/>
    </location>
</feature>
<dbReference type="Proteomes" id="UP000000323">
    <property type="component" value="Chromosome 2"/>
</dbReference>
<dbReference type="EMBL" id="CP001826">
    <property type="protein sequence ID" value="ACZ43415.1"/>
    <property type="molecule type" value="Genomic_DNA"/>
</dbReference>
<dbReference type="STRING" id="525904.Tter_2526"/>
<accession>D1CI44</accession>
<evidence type="ECO:0000313" key="2">
    <source>
        <dbReference type="EMBL" id="ACZ43415.1"/>
    </source>
</evidence>
<dbReference type="AlphaFoldDB" id="D1CI44"/>
<evidence type="ECO:0000256" key="1">
    <source>
        <dbReference type="SAM" id="MobiDB-lite"/>
    </source>
</evidence>
<feature type="compositionally biased region" description="Low complexity" evidence="1">
    <location>
        <begin position="32"/>
        <end position="52"/>
    </location>
</feature>